<dbReference type="EMBL" id="AM778918">
    <property type="protein sequence ID" value="CAO86771.1"/>
    <property type="molecule type" value="Genomic_DNA"/>
</dbReference>
<proteinExistence type="predicted"/>
<sequence>MVEVMIVTIRETAISKLHQLPEVLVQEVSDFIDLLDHKYRVKTVETQPDGKLIERWLQWFEAVDGLTVNSPEPINDYQQLLPEKYRQQGLELCFIGFKTKEALISFKCSDGKSAFNGL</sequence>
<organism evidence="1">
    <name type="scientific">Microcystis aeruginosa (strain PCC 7806)</name>
    <dbReference type="NCBI Taxonomy" id="267872"/>
    <lineage>
        <taxon>Bacteria</taxon>
        <taxon>Bacillati</taxon>
        <taxon>Cyanobacteriota</taxon>
        <taxon>Cyanophyceae</taxon>
        <taxon>Oscillatoriophycideae</taxon>
        <taxon>Chroococcales</taxon>
        <taxon>Microcystaceae</taxon>
        <taxon>Microcystis</taxon>
    </lineage>
</organism>
<protein>
    <submittedName>
        <fullName evidence="1">Similar to tr|Q3MF43|Q3MF43_ANAVT Hypothetical protein</fullName>
    </submittedName>
</protein>
<evidence type="ECO:0000313" key="1">
    <source>
        <dbReference type="EMBL" id="CAO86771.1"/>
    </source>
</evidence>
<accession>A8YCZ7</accession>
<dbReference type="AlphaFoldDB" id="A8YCZ7"/>
<gene>
    <name evidence="1" type="ORF">IPF_1473</name>
</gene>
<name>A8YCZ7_MICA7</name>
<reference evidence="1" key="1">
    <citation type="submission" date="2007-08" db="EMBL/GenBank/DDBJ databases">
        <authorList>
            <person name="Frangeul L."/>
        </authorList>
    </citation>
    <scope>NUCLEOTIDE SEQUENCE</scope>
    <source>
        <strain evidence="1">PCC 7806</strain>
    </source>
</reference>